<comment type="caution">
    <text evidence="6">The sequence shown here is derived from an EMBL/GenBank/DDBJ whole genome shotgun (WGS) entry which is preliminary data.</text>
</comment>
<dbReference type="EMBL" id="SHBP01000016">
    <property type="protein sequence ID" value="RZO19200.1"/>
    <property type="molecule type" value="Genomic_DNA"/>
</dbReference>
<sequence>MPQVSLYGTRLCSFCSAARQLLDRKGISYNDISVDQDLGLRNEIMQKSGQRTVPQIWIGDKHIGGYSELQGLETTGELDALLSPRVEMDKNSAI</sequence>
<evidence type="ECO:0000259" key="5">
    <source>
        <dbReference type="Pfam" id="PF00462"/>
    </source>
</evidence>
<comment type="similarity">
    <text evidence="1 4">Belongs to the glutaredoxin family.</text>
</comment>
<dbReference type="Gene3D" id="3.40.30.10">
    <property type="entry name" value="Glutaredoxin"/>
    <property type="match status" value="1"/>
</dbReference>
<feature type="domain" description="Glutaredoxin" evidence="5">
    <location>
        <begin position="4"/>
        <end position="63"/>
    </location>
</feature>
<keyword evidence="4" id="KW-0963">Cytoplasm</keyword>
<dbReference type="GO" id="GO:0034599">
    <property type="term" value="P:cellular response to oxidative stress"/>
    <property type="evidence" value="ECO:0007669"/>
    <property type="project" value="TreeGrafter"/>
</dbReference>
<dbReference type="InterPro" id="IPR002109">
    <property type="entry name" value="Glutaredoxin"/>
</dbReference>
<dbReference type="AlphaFoldDB" id="A0A520MDB2"/>
<gene>
    <name evidence="6" type="primary">grxC</name>
    <name evidence="6" type="ORF">EVB03_08715</name>
</gene>
<comment type="function">
    <text evidence="4">Has a glutathione-disulfide oxidoreductase activity in the presence of NADPH and glutathione reductase. Reduces low molecular weight disulfides and proteins.</text>
</comment>
<evidence type="ECO:0000313" key="6">
    <source>
        <dbReference type="EMBL" id="RZO19200.1"/>
    </source>
</evidence>
<dbReference type="Proteomes" id="UP000315889">
    <property type="component" value="Unassembled WGS sequence"/>
</dbReference>
<dbReference type="SUPFAM" id="SSF52833">
    <property type="entry name" value="Thioredoxin-like"/>
    <property type="match status" value="1"/>
</dbReference>
<dbReference type="InterPro" id="IPR011900">
    <property type="entry name" value="GRX_bact"/>
</dbReference>
<protein>
    <recommendedName>
        <fullName evidence="4">Glutaredoxin</fullName>
    </recommendedName>
</protein>
<dbReference type="GO" id="GO:0005737">
    <property type="term" value="C:cytoplasm"/>
    <property type="evidence" value="ECO:0007669"/>
    <property type="project" value="TreeGrafter"/>
</dbReference>
<dbReference type="NCBIfam" id="TIGR02181">
    <property type="entry name" value="GRX_bact"/>
    <property type="match status" value="1"/>
</dbReference>
<evidence type="ECO:0000256" key="3">
    <source>
        <dbReference type="ARBA" id="ARBA00022982"/>
    </source>
</evidence>
<dbReference type="PRINTS" id="PR00160">
    <property type="entry name" value="GLUTAREDOXIN"/>
</dbReference>
<reference evidence="6 7" key="1">
    <citation type="submission" date="2019-02" db="EMBL/GenBank/DDBJ databases">
        <title>Prokaryotic population dynamics and viral predation in marine succession experiment using metagenomics: the confinement effect.</title>
        <authorList>
            <person name="Haro-Moreno J.M."/>
            <person name="Rodriguez-Valera F."/>
            <person name="Lopez-Perez M."/>
        </authorList>
    </citation>
    <scope>NUCLEOTIDE SEQUENCE [LARGE SCALE GENOMIC DNA]</scope>
    <source>
        <strain evidence="6">MED-G170</strain>
    </source>
</reference>
<dbReference type="InterPro" id="IPR014025">
    <property type="entry name" value="Glutaredoxin_subgr"/>
</dbReference>
<evidence type="ECO:0000313" key="7">
    <source>
        <dbReference type="Proteomes" id="UP000315889"/>
    </source>
</evidence>
<evidence type="ECO:0000256" key="4">
    <source>
        <dbReference type="RuleBase" id="RU364065"/>
    </source>
</evidence>
<keyword evidence="2 4" id="KW-0813">Transport</keyword>
<keyword evidence="3 4" id="KW-0249">Electron transport</keyword>
<dbReference type="GO" id="GO:0015038">
    <property type="term" value="F:glutathione disulfide oxidoreductase activity"/>
    <property type="evidence" value="ECO:0007669"/>
    <property type="project" value="UniProtKB-UniRule"/>
</dbReference>
<organism evidence="6 7">
    <name type="scientific">SAR92 clade bacterium</name>
    <dbReference type="NCBI Taxonomy" id="2315479"/>
    <lineage>
        <taxon>Bacteria</taxon>
        <taxon>Pseudomonadati</taxon>
        <taxon>Pseudomonadota</taxon>
        <taxon>Gammaproteobacteria</taxon>
        <taxon>Cellvibrionales</taxon>
        <taxon>Porticoccaceae</taxon>
        <taxon>SAR92 clade</taxon>
    </lineage>
</organism>
<dbReference type="PANTHER" id="PTHR45694:SF18">
    <property type="entry name" value="GLUTAREDOXIN-1-RELATED"/>
    <property type="match status" value="1"/>
</dbReference>
<accession>A0A520MDB2</accession>
<evidence type="ECO:0000256" key="2">
    <source>
        <dbReference type="ARBA" id="ARBA00022448"/>
    </source>
</evidence>
<dbReference type="PANTHER" id="PTHR45694">
    <property type="entry name" value="GLUTAREDOXIN 2"/>
    <property type="match status" value="1"/>
</dbReference>
<evidence type="ECO:0000256" key="1">
    <source>
        <dbReference type="ARBA" id="ARBA00007787"/>
    </source>
</evidence>
<keyword evidence="4" id="KW-0676">Redox-active center</keyword>
<name>A0A520MDB2_9GAMM</name>
<dbReference type="Pfam" id="PF00462">
    <property type="entry name" value="Glutaredoxin"/>
    <property type="match status" value="1"/>
</dbReference>
<dbReference type="PROSITE" id="PS51354">
    <property type="entry name" value="GLUTAREDOXIN_2"/>
    <property type="match status" value="1"/>
</dbReference>
<proteinExistence type="inferred from homology"/>
<dbReference type="GO" id="GO:0045454">
    <property type="term" value="P:cell redox homeostasis"/>
    <property type="evidence" value="ECO:0007669"/>
    <property type="project" value="InterPro"/>
</dbReference>
<dbReference type="InterPro" id="IPR036249">
    <property type="entry name" value="Thioredoxin-like_sf"/>
</dbReference>